<keyword evidence="2" id="KW-1185">Reference proteome</keyword>
<protein>
    <submittedName>
        <fullName evidence="1">Uncharacterized protein</fullName>
    </submittedName>
</protein>
<accession>A0ABS4AM45</accession>
<dbReference type="InterPro" id="IPR051085">
    <property type="entry name" value="MB_O-acyltransferase"/>
</dbReference>
<evidence type="ECO:0000313" key="2">
    <source>
        <dbReference type="Proteomes" id="UP000680815"/>
    </source>
</evidence>
<reference evidence="1 2" key="1">
    <citation type="submission" date="2021-03" db="EMBL/GenBank/DDBJ databases">
        <authorList>
            <person name="So Y."/>
        </authorList>
    </citation>
    <scope>NUCLEOTIDE SEQUENCE [LARGE SCALE GENOMIC DNA]</scope>
    <source>
        <strain evidence="1 2">PWR1</strain>
    </source>
</reference>
<gene>
    <name evidence="1" type="ORF">J5Y09_00810</name>
</gene>
<dbReference type="Proteomes" id="UP000680815">
    <property type="component" value="Unassembled WGS sequence"/>
</dbReference>
<comment type="caution">
    <text evidence="1">The sequence shown here is derived from an EMBL/GenBank/DDBJ whole genome shotgun (WGS) entry which is preliminary data.</text>
</comment>
<name>A0ABS4AM45_9PROT</name>
<evidence type="ECO:0000313" key="1">
    <source>
        <dbReference type="EMBL" id="MBP0462437.1"/>
    </source>
</evidence>
<dbReference type="EMBL" id="JAGIYZ010000001">
    <property type="protein sequence ID" value="MBP0462437.1"/>
    <property type="molecule type" value="Genomic_DNA"/>
</dbReference>
<sequence>MAIGLALMFGLRMPVNVDAPCRATLIRDFWRRWHMTLSRVLRDNLCIPVGGNRGGALLQARKVVATMLLAGLWRGANWTFAV</sequence>
<proteinExistence type="predicted"/>
<organism evidence="1 2">
    <name type="scientific">Roseomonas nitratireducens</name>
    <dbReference type="NCBI Taxonomy" id="2820810"/>
    <lineage>
        <taxon>Bacteria</taxon>
        <taxon>Pseudomonadati</taxon>
        <taxon>Pseudomonadota</taxon>
        <taxon>Alphaproteobacteria</taxon>
        <taxon>Acetobacterales</taxon>
        <taxon>Roseomonadaceae</taxon>
        <taxon>Roseomonas</taxon>
    </lineage>
</organism>
<dbReference type="PANTHER" id="PTHR13285:SF23">
    <property type="entry name" value="TEICHOIC ACID D-ALANYLTRANSFERASE"/>
    <property type="match status" value="1"/>
</dbReference>
<dbReference type="PANTHER" id="PTHR13285">
    <property type="entry name" value="ACYLTRANSFERASE"/>
    <property type="match status" value="1"/>
</dbReference>